<dbReference type="Proteomes" id="UP000746612">
    <property type="component" value="Unassembled WGS sequence"/>
</dbReference>
<sequence length="126" mass="13937">MCYFVQPLPDLRRRPKIKRSQGASYMDDPTPLLVLQVKFEFGRLKQSHGGISSARASPAELGLPKQQVSERTVRPPALDSRLSTMIPPARENNKSLTSALGDHYVANRSWNDACRCPKISKSGGSD</sequence>
<accession>A0A9N8RS15</accession>
<comment type="caution">
    <text evidence="2">The sequence shown here is derived from an EMBL/GenBank/DDBJ whole genome shotgun (WGS) entry which is preliminary data.</text>
</comment>
<evidence type="ECO:0000256" key="1">
    <source>
        <dbReference type="SAM" id="MobiDB-lite"/>
    </source>
</evidence>
<name>A0A9N8RS15_GIBZA</name>
<gene>
    <name evidence="2" type="ORF">MDCFG202_LOCUS601447</name>
</gene>
<feature type="region of interest" description="Disordered" evidence="1">
    <location>
        <begin position="49"/>
        <end position="94"/>
    </location>
</feature>
<evidence type="ECO:0000313" key="3">
    <source>
        <dbReference type="Proteomes" id="UP000746612"/>
    </source>
</evidence>
<dbReference type="AlphaFoldDB" id="A0A9N8RS15"/>
<dbReference type="EMBL" id="CAJPIJ010000263">
    <property type="protein sequence ID" value="CAG2011021.1"/>
    <property type="molecule type" value="Genomic_DNA"/>
</dbReference>
<organism evidence="2 3">
    <name type="scientific">Gibberella zeae</name>
    <name type="common">Wheat head blight fungus</name>
    <name type="synonym">Fusarium graminearum</name>
    <dbReference type="NCBI Taxonomy" id="5518"/>
    <lineage>
        <taxon>Eukaryota</taxon>
        <taxon>Fungi</taxon>
        <taxon>Dikarya</taxon>
        <taxon>Ascomycota</taxon>
        <taxon>Pezizomycotina</taxon>
        <taxon>Sordariomycetes</taxon>
        <taxon>Hypocreomycetidae</taxon>
        <taxon>Hypocreales</taxon>
        <taxon>Nectriaceae</taxon>
        <taxon>Fusarium</taxon>
    </lineage>
</organism>
<proteinExistence type="predicted"/>
<reference evidence="2" key="1">
    <citation type="submission" date="2021-03" db="EMBL/GenBank/DDBJ databases">
        <authorList>
            <person name="Alouane T."/>
            <person name="Langin T."/>
            <person name="Bonhomme L."/>
        </authorList>
    </citation>
    <scope>NUCLEOTIDE SEQUENCE</scope>
    <source>
        <strain evidence="2">MDC_Fg202</strain>
    </source>
</reference>
<protein>
    <submittedName>
        <fullName evidence="2">Uncharacterized protein</fullName>
    </submittedName>
</protein>
<evidence type="ECO:0000313" key="2">
    <source>
        <dbReference type="EMBL" id="CAG2011021.1"/>
    </source>
</evidence>